<keyword evidence="3" id="KW-1185">Reference proteome</keyword>
<protein>
    <submittedName>
        <fullName evidence="4">BZIP domain-containing protein</fullName>
    </submittedName>
</protein>
<evidence type="ECO:0000256" key="1">
    <source>
        <dbReference type="SAM" id="Coils"/>
    </source>
</evidence>
<dbReference type="PANTHER" id="PTHR22084:SF4">
    <property type="entry name" value="BZIP DOMAIN-CONTAINING PROTEIN"/>
    <property type="match status" value="1"/>
</dbReference>
<evidence type="ECO:0000313" key="3">
    <source>
        <dbReference type="Proteomes" id="UP000492821"/>
    </source>
</evidence>
<feature type="compositionally biased region" description="Low complexity" evidence="2">
    <location>
        <begin position="351"/>
        <end position="368"/>
    </location>
</feature>
<proteinExistence type="predicted"/>
<reference evidence="3" key="1">
    <citation type="journal article" date="2013" name="Genetics">
        <title>The draft genome and transcriptome of Panagrellus redivivus are shaped by the harsh demands of a free-living lifestyle.</title>
        <authorList>
            <person name="Srinivasan J."/>
            <person name="Dillman A.R."/>
            <person name="Macchietto M.G."/>
            <person name="Heikkinen L."/>
            <person name="Lakso M."/>
            <person name="Fracchia K.M."/>
            <person name="Antoshechkin I."/>
            <person name="Mortazavi A."/>
            <person name="Wong G."/>
            <person name="Sternberg P.W."/>
        </authorList>
    </citation>
    <scope>NUCLEOTIDE SEQUENCE [LARGE SCALE GENOMIC DNA]</scope>
    <source>
        <strain evidence="3">MT8872</strain>
    </source>
</reference>
<feature type="coiled-coil region" evidence="1">
    <location>
        <begin position="115"/>
        <end position="142"/>
    </location>
</feature>
<sequence>MAVKMETVPVPMSMNQPTTVLINQSMPTPSHIVMPPNEGDPPVYVQYVLPSDSVMVSSNSCHGNGEYLTGADELDNTVSAVSNQHTVFEPSESSSYVPNNSQIVLKFNASKDKAEKDEERKAAKKIRQAEAARKRYHRLDAEDRKALNLKRTAALKRKRQRDKEMAELEAILRQSNDIVDDPEITRQLRENRLRARWAEAARSRYHRMSEEERRAHNIRRRNRVAMVKREDSDGSGNGVLVVDEDKMKEANMRKALAARARYHRMTPEEKRAYNSKRTEAFRRRRMEEEALLSLPIGRINGEALTRAQQIVVRNAKRAELARQRYQRMTPEERRAYNAKRYTPKKIREGYSGKSGSADSDDSQSSSSGQVNLDDINFKDSYSTLEKDVMRRTEHAQQVIRQRGLTASSALSVTCIKPEYSEFPGTSSSTMRTVIKPKGPPSLANTVVVRPPVVDQKMPHSNFS</sequence>
<name>A0A7E4VPL9_PANRE</name>
<reference evidence="4" key="2">
    <citation type="submission" date="2020-10" db="UniProtKB">
        <authorList>
            <consortium name="WormBaseParasite"/>
        </authorList>
    </citation>
    <scope>IDENTIFICATION</scope>
</reference>
<evidence type="ECO:0000256" key="2">
    <source>
        <dbReference type="SAM" id="MobiDB-lite"/>
    </source>
</evidence>
<dbReference type="AlphaFoldDB" id="A0A7E4VPL9"/>
<organism evidence="3 4">
    <name type="scientific">Panagrellus redivivus</name>
    <name type="common">Microworm</name>
    <dbReference type="NCBI Taxonomy" id="6233"/>
    <lineage>
        <taxon>Eukaryota</taxon>
        <taxon>Metazoa</taxon>
        <taxon>Ecdysozoa</taxon>
        <taxon>Nematoda</taxon>
        <taxon>Chromadorea</taxon>
        <taxon>Rhabditida</taxon>
        <taxon>Tylenchina</taxon>
        <taxon>Panagrolaimomorpha</taxon>
        <taxon>Panagrolaimoidea</taxon>
        <taxon>Panagrolaimidae</taxon>
        <taxon>Panagrellus</taxon>
    </lineage>
</organism>
<dbReference type="PANTHER" id="PTHR22084">
    <property type="entry name" value="GEX INTERACTING PROTEIN PROTEIN 4"/>
    <property type="match status" value="1"/>
</dbReference>
<keyword evidence="1" id="KW-0175">Coiled coil</keyword>
<evidence type="ECO:0000313" key="4">
    <source>
        <dbReference type="WBParaSite" id="Pan_g23650.t1"/>
    </source>
</evidence>
<accession>A0A7E4VPL9</accession>
<dbReference type="Proteomes" id="UP000492821">
    <property type="component" value="Unassembled WGS sequence"/>
</dbReference>
<feature type="region of interest" description="Disordered" evidence="2">
    <location>
        <begin position="329"/>
        <end position="374"/>
    </location>
</feature>
<dbReference type="WBParaSite" id="Pan_g23650.t1">
    <property type="protein sequence ID" value="Pan_g23650.t1"/>
    <property type="gene ID" value="Pan_g23650"/>
</dbReference>